<gene>
    <name evidence="2" type="ORF">QBC40DRAFT_331635</name>
</gene>
<dbReference type="AlphaFoldDB" id="A0AAN6XGS6"/>
<feature type="compositionally biased region" description="Polar residues" evidence="1">
    <location>
        <begin position="153"/>
        <end position="168"/>
    </location>
</feature>
<keyword evidence="3" id="KW-1185">Reference proteome</keyword>
<dbReference type="Proteomes" id="UP001303160">
    <property type="component" value="Unassembled WGS sequence"/>
</dbReference>
<reference evidence="2" key="2">
    <citation type="submission" date="2023-05" db="EMBL/GenBank/DDBJ databases">
        <authorList>
            <consortium name="Lawrence Berkeley National Laboratory"/>
            <person name="Steindorff A."/>
            <person name="Hensen N."/>
            <person name="Bonometti L."/>
            <person name="Westerberg I."/>
            <person name="Brannstrom I.O."/>
            <person name="Guillou S."/>
            <person name="Cros-Aarteil S."/>
            <person name="Calhoun S."/>
            <person name="Haridas S."/>
            <person name="Kuo A."/>
            <person name="Mondo S."/>
            <person name="Pangilinan J."/>
            <person name="Riley R."/>
            <person name="Labutti K."/>
            <person name="Andreopoulos B."/>
            <person name="Lipzen A."/>
            <person name="Chen C."/>
            <person name="Yanf M."/>
            <person name="Daum C."/>
            <person name="Ng V."/>
            <person name="Clum A."/>
            <person name="Ohm R."/>
            <person name="Martin F."/>
            <person name="Silar P."/>
            <person name="Natvig D."/>
            <person name="Lalanne C."/>
            <person name="Gautier V."/>
            <person name="Ament-Velasquez S.L."/>
            <person name="Kruys A."/>
            <person name="Hutchinson M.I."/>
            <person name="Powell A.J."/>
            <person name="Barry K."/>
            <person name="Miller A.N."/>
            <person name="Grigoriev I.V."/>
            <person name="Debuchy R."/>
            <person name="Gladieux P."/>
            <person name="Thoren M.H."/>
            <person name="Johannesson H."/>
        </authorList>
    </citation>
    <scope>NUCLEOTIDE SEQUENCE</scope>
    <source>
        <strain evidence="2">CBS 315.58</strain>
    </source>
</reference>
<sequence length="256" mass="28079">MTGKHARFDTAMTIQLGHHGHAPAHFDAKIFDLGWWPLVHHPDPTRMKRQMEKQSMVADIAPSREYQVDFWRSWAIYFAEAAGQSFEKWRAEKRLNNGRVKRLENIVVGIKTSMGSYETTITALQEKDRKNQQYIASLENQLRSSPERRASADQDSATPITPKANQPQCPADKLHSGSPPPFSSISTPASSGSSSASATSSSSASSSTITTPSSSGSSSSKFPAMKRVTKKLATPLQKSKPEADPFKSELATLSTQ</sequence>
<evidence type="ECO:0000313" key="3">
    <source>
        <dbReference type="Proteomes" id="UP001303160"/>
    </source>
</evidence>
<evidence type="ECO:0000313" key="2">
    <source>
        <dbReference type="EMBL" id="KAK4198302.1"/>
    </source>
</evidence>
<organism evidence="2 3">
    <name type="scientific">Triangularia verruculosa</name>
    <dbReference type="NCBI Taxonomy" id="2587418"/>
    <lineage>
        <taxon>Eukaryota</taxon>
        <taxon>Fungi</taxon>
        <taxon>Dikarya</taxon>
        <taxon>Ascomycota</taxon>
        <taxon>Pezizomycotina</taxon>
        <taxon>Sordariomycetes</taxon>
        <taxon>Sordariomycetidae</taxon>
        <taxon>Sordariales</taxon>
        <taxon>Podosporaceae</taxon>
        <taxon>Triangularia</taxon>
    </lineage>
</organism>
<feature type="non-terminal residue" evidence="2">
    <location>
        <position position="256"/>
    </location>
</feature>
<evidence type="ECO:0000256" key="1">
    <source>
        <dbReference type="SAM" id="MobiDB-lite"/>
    </source>
</evidence>
<comment type="caution">
    <text evidence="2">The sequence shown here is derived from an EMBL/GenBank/DDBJ whole genome shotgun (WGS) entry which is preliminary data.</text>
</comment>
<dbReference type="EMBL" id="MU863948">
    <property type="protein sequence ID" value="KAK4198302.1"/>
    <property type="molecule type" value="Genomic_DNA"/>
</dbReference>
<accession>A0AAN6XGS6</accession>
<proteinExistence type="predicted"/>
<reference evidence="2" key="1">
    <citation type="journal article" date="2023" name="Mol. Phylogenet. Evol.">
        <title>Genome-scale phylogeny and comparative genomics of the fungal order Sordariales.</title>
        <authorList>
            <person name="Hensen N."/>
            <person name="Bonometti L."/>
            <person name="Westerberg I."/>
            <person name="Brannstrom I.O."/>
            <person name="Guillou S."/>
            <person name="Cros-Aarteil S."/>
            <person name="Calhoun S."/>
            <person name="Haridas S."/>
            <person name="Kuo A."/>
            <person name="Mondo S."/>
            <person name="Pangilinan J."/>
            <person name="Riley R."/>
            <person name="LaButti K."/>
            <person name="Andreopoulos B."/>
            <person name="Lipzen A."/>
            <person name="Chen C."/>
            <person name="Yan M."/>
            <person name="Daum C."/>
            <person name="Ng V."/>
            <person name="Clum A."/>
            <person name="Steindorff A."/>
            <person name="Ohm R.A."/>
            <person name="Martin F."/>
            <person name="Silar P."/>
            <person name="Natvig D.O."/>
            <person name="Lalanne C."/>
            <person name="Gautier V."/>
            <person name="Ament-Velasquez S.L."/>
            <person name="Kruys A."/>
            <person name="Hutchinson M.I."/>
            <person name="Powell A.J."/>
            <person name="Barry K."/>
            <person name="Miller A.N."/>
            <person name="Grigoriev I.V."/>
            <person name="Debuchy R."/>
            <person name="Gladieux P."/>
            <person name="Hiltunen Thoren M."/>
            <person name="Johannesson H."/>
        </authorList>
    </citation>
    <scope>NUCLEOTIDE SEQUENCE</scope>
    <source>
        <strain evidence="2">CBS 315.58</strain>
    </source>
</reference>
<feature type="region of interest" description="Disordered" evidence="1">
    <location>
        <begin position="140"/>
        <end position="256"/>
    </location>
</feature>
<name>A0AAN6XGS6_9PEZI</name>
<feature type="compositionally biased region" description="Low complexity" evidence="1">
    <location>
        <begin position="183"/>
        <end position="220"/>
    </location>
</feature>
<protein>
    <submittedName>
        <fullName evidence="2">Uncharacterized protein</fullName>
    </submittedName>
</protein>